<dbReference type="KEGG" id="ovb:NB640_12110"/>
<dbReference type="EMBL" id="CP098242">
    <property type="protein sequence ID" value="WAW09948.1"/>
    <property type="molecule type" value="Genomic_DNA"/>
</dbReference>
<gene>
    <name evidence="1" type="ORF">NB640_12110</name>
</gene>
<name>A0A9E9LZ75_9BURK</name>
<dbReference type="AlphaFoldDB" id="A0A9E9LZ75"/>
<proteinExistence type="predicted"/>
<evidence type="ECO:0000313" key="1">
    <source>
        <dbReference type="EMBL" id="WAW09948.1"/>
    </source>
</evidence>
<sequence>MKALTDNIREQINNGWKVGIEHDNTMLVYDVIAKDGDTVIGKERWILYPKDSGKPIEEVKKSLPKLTALSEAQIEELKKTQTTFASIPLDEVVSCLSAADGYVYSTPEMQAKYGVDYE</sequence>
<accession>A0A9E9LZ75</accession>
<keyword evidence="2" id="KW-1185">Reference proteome</keyword>
<dbReference type="Proteomes" id="UP001156215">
    <property type="component" value="Chromosome"/>
</dbReference>
<reference evidence="1" key="1">
    <citation type="journal article" date="2022" name="Front. Microbiol.">
        <title>New perspectives on an old grouping: The genomic and phenotypic variability of Oxalobacter formigenes and the implications for calcium oxalate stone prevention.</title>
        <authorList>
            <person name="Chmiel J.A."/>
            <person name="Carr C."/>
            <person name="Stuivenberg G.A."/>
            <person name="Venema R."/>
            <person name="Chanyi R.M."/>
            <person name="Al K.F."/>
            <person name="Giguere D."/>
            <person name="Say H."/>
            <person name="Akouris P.P."/>
            <person name="Dominguez Romero S.A."/>
            <person name="Kwong A."/>
            <person name="Tai V."/>
            <person name="Koval S.F."/>
            <person name="Razvi H."/>
            <person name="Bjazevic J."/>
            <person name="Burton J.P."/>
        </authorList>
    </citation>
    <scope>NUCLEOTIDE SEQUENCE</scope>
    <source>
        <strain evidence="1">WoOx3</strain>
    </source>
</reference>
<organism evidence="1 2">
    <name type="scientific">Oxalobacter vibrioformis</name>
    <dbReference type="NCBI Taxonomy" id="933080"/>
    <lineage>
        <taxon>Bacteria</taxon>
        <taxon>Pseudomonadati</taxon>
        <taxon>Pseudomonadota</taxon>
        <taxon>Betaproteobacteria</taxon>
        <taxon>Burkholderiales</taxon>
        <taxon>Oxalobacteraceae</taxon>
        <taxon>Oxalobacter</taxon>
    </lineage>
</organism>
<dbReference type="RefSeq" id="WP_269308952.1">
    <property type="nucleotide sequence ID" value="NZ_CP098242.1"/>
</dbReference>
<protein>
    <submittedName>
        <fullName evidence="1">Uncharacterized protein</fullName>
    </submittedName>
</protein>
<evidence type="ECO:0000313" key="2">
    <source>
        <dbReference type="Proteomes" id="UP001156215"/>
    </source>
</evidence>